<keyword evidence="3" id="KW-1185">Reference proteome</keyword>
<dbReference type="PaxDb" id="67767-A0A0J7N7H9"/>
<dbReference type="GO" id="GO:0003964">
    <property type="term" value="F:RNA-directed DNA polymerase activity"/>
    <property type="evidence" value="ECO:0007669"/>
    <property type="project" value="UniProtKB-KW"/>
</dbReference>
<feature type="compositionally biased region" description="Basic residues" evidence="1">
    <location>
        <begin position="357"/>
        <end position="368"/>
    </location>
</feature>
<reference evidence="2 3" key="1">
    <citation type="submission" date="2015-04" db="EMBL/GenBank/DDBJ databases">
        <title>Lasius niger genome sequencing.</title>
        <authorList>
            <person name="Konorov E.A."/>
            <person name="Nikitin M.A."/>
            <person name="Kirill M.V."/>
            <person name="Chang P."/>
        </authorList>
    </citation>
    <scope>NUCLEOTIDE SEQUENCE [LARGE SCALE GENOMIC DNA]</scope>
    <source>
        <tissue evidence="2">Whole</tissue>
    </source>
</reference>
<gene>
    <name evidence="2" type="ORF">RF55_11907</name>
</gene>
<keyword evidence="2" id="KW-0808">Transferase</keyword>
<evidence type="ECO:0000313" key="3">
    <source>
        <dbReference type="Proteomes" id="UP000036403"/>
    </source>
</evidence>
<feature type="compositionally biased region" description="Basic and acidic residues" evidence="1">
    <location>
        <begin position="398"/>
        <end position="412"/>
    </location>
</feature>
<feature type="compositionally biased region" description="Basic and acidic residues" evidence="1">
    <location>
        <begin position="322"/>
        <end position="332"/>
    </location>
</feature>
<protein>
    <submittedName>
        <fullName evidence="2">Reverse transcriptase</fullName>
    </submittedName>
</protein>
<dbReference type="Proteomes" id="UP000036403">
    <property type="component" value="Unassembled WGS sequence"/>
</dbReference>
<evidence type="ECO:0000313" key="2">
    <source>
        <dbReference type="EMBL" id="KMQ88580.1"/>
    </source>
</evidence>
<dbReference type="AlphaFoldDB" id="A0A0J7N7H9"/>
<sequence length="425" mass="47797">MGLRVAPQKTEAIFFHDGRRGKPPVAHVRVDDTPVQLGTSMKYLGLRLDGRWSYRDHVDRLVPKLDGMAAALTRLLPNLGGPGDRVRKLYANTVNSVALYGAPAWADEAVATRHIRDAFRRVQRRVAIRVVRGYRTVSHIAASVLAGLPPMELVARAHKRMYEQIKELRGLGVLVTKGTQGAVRLQARRQLAEEWREYLTSIPPTASGTRVVGAVGPVLEEWMDRPRGIKMSFHLTRVLSGHGCFGEYLCKIGKESTKHCHHCEEEDTAQHTLEHCPAWADERRVLTNTIGEDLSLPTVVRQMVGSEDNWKAVSSFCSNIMRQEEAERERERRGRRGRHALTPESRRERRSYLGALARKRSSPRRKTKVGSNPAPRRKTEGKPGPTIVKGDAPLETPDILRDRGRMGGEGYRRVKIGGSRRRIPP</sequence>
<organism evidence="2 3">
    <name type="scientific">Lasius niger</name>
    <name type="common">Black garden ant</name>
    <dbReference type="NCBI Taxonomy" id="67767"/>
    <lineage>
        <taxon>Eukaryota</taxon>
        <taxon>Metazoa</taxon>
        <taxon>Ecdysozoa</taxon>
        <taxon>Arthropoda</taxon>
        <taxon>Hexapoda</taxon>
        <taxon>Insecta</taxon>
        <taxon>Pterygota</taxon>
        <taxon>Neoptera</taxon>
        <taxon>Endopterygota</taxon>
        <taxon>Hymenoptera</taxon>
        <taxon>Apocrita</taxon>
        <taxon>Aculeata</taxon>
        <taxon>Formicoidea</taxon>
        <taxon>Formicidae</taxon>
        <taxon>Formicinae</taxon>
        <taxon>Lasius</taxon>
        <taxon>Lasius</taxon>
    </lineage>
</organism>
<accession>A0A0J7N7H9</accession>
<keyword evidence="2" id="KW-0695">RNA-directed DNA polymerase</keyword>
<proteinExistence type="predicted"/>
<dbReference type="OrthoDB" id="7693618at2759"/>
<keyword evidence="2" id="KW-0548">Nucleotidyltransferase</keyword>
<feature type="region of interest" description="Disordered" evidence="1">
    <location>
        <begin position="322"/>
        <end position="425"/>
    </location>
</feature>
<dbReference type="EMBL" id="LBMM01008861">
    <property type="protein sequence ID" value="KMQ88580.1"/>
    <property type="molecule type" value="Genomic_DNA"/>
</dbReference>
<comment type="caution">
    <text evidence="2">The sequence shown here is derived from an EMBL/GenBank/DDBJ whole genome shotgun (WGS) entry which is preliminary data.</text>
</comment>
<evidence type="ECO:0000256" key="1">
    <source>
        <dbReference type="SAM" id="MobiDB-lite"/>
    </source>
</evidence>
<name>A0A0J7N7H9_LASNI</name>
<feature type="compositionally biased region" description="Basic residues" evidence="1">
    <location>
        <begin position="413"/>
        <end position="425"/>
    </location>
</feature>